<dbReference type="Gene3D" id="3.30.450.20">
    <property type="entry name" value="PAS domain"/>
    <property type="match status" value="1"/>
</dbReference>
<feature type="domain" description="PAS" evidence="11">
    <location>
        <begin position="271"/>
        <end position="323"/>
    </location>
</feature>
<evidence type="ECO:0000256" key="8">
    <source>
        <dbReference type="ARBA" id="ARBA00023012"/>
    </source>
</evidence>
<evidence type="ECO:0000256" key="4">
    <source>
        <dbReference type="ARBA" id="ARBA00022679"/>
    </source>
</evidence>
<dbReference type="AlphaFoldDB" id="A0A5B9EBE5"/>
<proteinExistence type="predicted"/>
<dbReference type="InterPro" id="IPR003661">
    <property type="entry name" value="HisK_dim/P_dom"/>
</dbReference>
<dbReference type="SMART" id="SM00387">
    <property type="entry name" value="HATPase_c"/>
    <property type="match status" value="1"/>
</dbReference>
<keyword evidence="3" id="KW-0597">Phosphoprotein</keyword>
<feature type="domain" description="Histidine kinase" evidence="10">
    <location>
        <begin position="407"/>
        <end position="621"/>
    </location>
</feature>
<keyword evidence="5" id="KW-0547">Nucleotide-binding</keyword>
<keyword evidence="9" id="KW-0472">Membrane</keyword>
<dbReference type="PANTHER" id="PTHR43065:SF10">
    <property type="entry name" value="PEROXIDE STRESS-ACTIVATED HISTIDINE KINASE MAK3"/>
    <property type="match status" value="1"/>
</dbReference>
<evidence type="ECO:0000259" key="11">
    <source>
        <dbReference type="PROSITE" id="PS50112"/>
    </source>
</evidence>
<evidence type="ECO:0000256" key="7">
    <source>
        <dbReference type="ARBA" id="ARBA00022840"/>
    </source>
</evidence>
<sequence length="630" mass="68848">MRLKTKLVLAFTALTFAVVLVLCLVFLGELLRQRISQTGDSNDVLVREVTLSTRQALVSGLREHPPADNSDDAFQSAVANAIRGYQPLADEMNAIVRYSPPVQDVTVTGAHGVVLSSTDPTLLDQQFPYRSPFSRISGGGVLEQARAVFGRPQVLDVTLPLDRNGQPFLTIHLGVRSTFLRSSYAPWLKAAVIFALVALAACVLIAALLSSLALHPIERINQQLEQLMLANSSTPLIEGPRDQPDAVVRASQSIAKLGEKIRTTEQIYSALQTNLNQMLETLRDGVILFTADRRAVMVSEAVEGFLGRDRDAILGSTAEDIFHRGTVLGQAVRDCFAMHTNLIEEPVVLEDGREAKVSLQFIHGEQTGSGERLGALLTLHDAHSAKQLEQEIEVSRRLAAIGRLTAGVGHEVKNPINAMVVHLELLRSKLAEATDDSAQKHVDILAQEMQRLDRVVQTLADFSRPIDLRLYDYDLREIVRKVGALTAESFSHQKITLVEELPSTPLMVLVDAELLQQAVLNIVLNGAQAMPKGGTLRIVLDRNDGDARLRIMDEGVGIPTELLPKVFDLYFTTKPKGSGIGLAMTYRMLQLHGGSIDVMSNTNQTAPDHGSTFTILLPLSHGVPGERSRV</sequence>
<keyword evidence="4" id="KW-0808">Transferase</keyword>
<gene>
    <name evidence="12" type="ORF">FTW19_16735</name>
</gene>
<dbReference type="InterPro" id="IPR000014">
    <property type="entry name" value="PAS"/>
</dbReference>
<accession>A0A5B9EBE5</accession>
<evidence type="ECO:0000313" key="13">
    <source>
        <dbReference type="Proteomes" id="UP000321820"/>
    </source>
</evidence>
<dbReference type="InterPro" id="IPR035965">
    <property type="entry name" value="PAS-like_dom_sf"/>
</dbReference>
<keyword evidence="8" id="KW-0902">Two-component regulatory system</keyword>
<evidence type="ECO:0000259" key="10">
    <source>
        <dbReference type="PROSITE" id="PS50109"/>
    </source>
</evidence>
<dbReference type="InterPro" id="IPR036097">
    <property type="entry name" value="HisK_dim/P_sf"/>
</dbReference>
<dbReference type="GO" id="GO:0005524">
    <property type="term" value="F:ATP binding"/>
    <property type="evidence" value="ECO:0007669"/>
    <property type="project" value="UniProtKB-KW"/>
</dbReference>
<keyword evidence="13" id="KW-1185">Reference proteome</keyword>
<dbReference type="CDD" id="cd00082">
    <property type="entry name" value="HisKA"/>
    <property type="match status" value="1"/>
</dbReference>
<evidence type="ECO:0000256" key="9">
    <source>
        <dbReference type="SAM" id="Phobius"/>
    </source>
</evidence>
<dbReference type="SMART" id="SM00091">
    <property type="entry name" value="PAS"/>
    <property type="match status" value="1"/>
</dbReference>
<evidence type="ECO:0000256" key="1">
    <source>
        <dbReference type="ARBA" id="ARBA00000085"/>
    </source>
</evidence>
<evidence type="ECO:0000256" key="2">
    <source>
        <dbReference type="ARBA" id="ARBA00012438"/>
    </source>
</evidence>
<dbReference type="RefSeq" id="WP_147648690.1">
    <property type="nucleotide sequence ID" value="NZ_CP042806.1"/>
</dbReference>
<dbReference type="Pfam" id="PF02518">
    <property type="entry name" value="HATPase_c"/>
    <property type="match status" value="1"/>
</dbReference>
<dbReference type="InterPro" id="IPR036890">
    <property type="entry name" value="HATPase_C_sf"/>
</dbReference>
<dbReference type="InterPro" id="IPR004358">
    <property type="entry name" value="Sig_transdc_His_kin-like_C"/>
</dbReference>
<evidence type="ECO:0000256" key="3">
    <source>
        <dbReference type="ARBA" id="ARBA00022553"/>
    </source>
</evidence>
<protein>
    <recommendedName>
        <fullName evidence="2">histidine kinase</fullName>
        <ecNumber evidence="2">2.7.13.3</ecNumber>
    </recommendedName>
</protein>
<reference evidence="12 13" key="1">
    <citation type="submission" date="2019-08" db="EMBL/GenBank/DDBJ databases">
        <title>Complete genome sequence of Terriglobus albidus strain ORNL.</title>
        <authorList>
            <person name="Podar M."/>
        </authorList>
    </citation>
    <scope>NUCLEOTIDE SEQUENCE [LARGE SCALE GENOMIC DNA]</scope>
    <source>
        <strain evidence="12 13">ORNL</strain>
    </source>
</reference>
<evidence type="ECO:0000313" key="12">
    <source>
        <dbReference type="EMBL" id="QEE29498.1"/>
    </source>
</evidence>
<keyword evidence="9" id="KW-1133">Transmembrane helix</keyword>
<dbReference type="SMART" id="SM00388">
    <property type="entry name" value="HisKA"/>
    <property type="match status" value="1"/>
</dbReference>
<dbReference type="EMBL" id="CP042806">
    <property type="protein sequence ID" value="QEE29498.1"/>
    <property type="molecule type" value="Genomic_DNA"/>
</dbReference>
<dbReference type="Proteomes" id="UP000321820">
    <property type="component" value="Chromosome"/>
</dbReference>
<dbReference type="KEGG" id="talb:FTW19_16735"/>
<keyword evidence="7" id="KW-0067">ATP-binding</keyword>
<dbReference type="InterPro" id="IPR005467">
    <property type="entry name" value="His_kinase_dom"/>
</dbReference>
<keyword evidence="9" id="KW-0812">Transmembrane</keyword>
<dbReference type="SUPFAM" id="SSF55874">
    <property type="entry name" value="ATPase domain of HSP90 chaperone/DNA topoisomerase II/histidine kinase"/>
    <property type="match status" value="1"/>
</dbReference>
<comment type="catalytic activity">
    <reaction evidence="1">
        <text>ATP + protein L-histidine = ADP + protein N-phospho-L-histidine.</text>
        <dbReference type="EC" id="2.7.13.3"/>
    </reaction>
</comment>
<dbReference type="OrthoDB" id="9815750at2"/>
<dbReference type="PRINTS" id="PR00344">
    <property type="entry name" value="BCTRLSENSOR"/>
</dbReference>
<dbReference type="SUPFAM" id="SSF55785">
    <property type="entry name" value="PYP-like sensor domain (PAS domain)"/>
    <property type="match status" value="1"/>
</dbReference>
<dbReference type="SUPFAM" id="SSF47384">
    <property type="entry name" value="Homodimeric domain of signal transducing histidine kinase"/>
    <property type="match status" value="1"/>
</dbReference>
<organism evidence="12 13">
    <name type="scientific">Terriglobus albidus</name>
    <dbReference type="NCBI Taxonomy" id="1592106"/>
    <lineage>
        <taxon>Bacteria</taxon>
        <taxon>Pseudomonadati</taxon>
        <taxon>Acidobacteriota</taxon>
        <taxon>Terriglobia</taxon>
        <taxon>Terriglobales</taxon>
        <taxon>Acidobacteriaceae</taxon>
        <taxon>Terriglobus</taxon>
    </lineage>
</organism>
<dbReference type="Pfam" id="PF00512">
    <property type="entry name" value="HisKA"/>
    <property type="match status" value="1"/>
</dbReference>
<dbReference type="Gene3D" id="1.10.287.130">
    <property type="match status" value="1"/>
</dbReference>
<evidence type="ECO:0000256" key="5">
    <source>
        <dbReference type="ARBA" id="ARBA00022741"/>
    </source>
</evidence>
<feature type="transmembrane region" description="Helical" evidence="9">
    <location>
        <begin position="187"/>
        <end position="214"/>
    </location>
</feature>
<dbReference type="PANTHER" id="PTHR43065">
    <property type="entry name" value="SENSOR HISTIDINE KINASE"/>
    <property type="match status" value="1"/>
</dbReference>
<name>A0A5B9EBE5_9BACT</name>
<dbReference type="InterPro" id="IPR003594">
    <property type="entry name" value="HATPase_dom"/>
</dbReference>
<dbReference type="GO" id="GO:0000155">
    <property type="term" value="F:phosphorelay sensor kinase activity"/>
    <property type="evidence" value="ECO:0007669"/>
    <property type="project" value="InterPro"/>
</dbReference>
<dbReference type="NCBIfam" id="TIGR00229">
    <property type="entry name" value="sensory_box"/>
    <property type="match status" value="1"/>
</dbReference>
<dbReference type="PROSITE" id="PS50112">
    <property type="entry name" value="PAS"/>
    <property type="match status" value="1"/>
</dbReference>
<dbReference type="EC" id="2.7.13.3" evidence="2"/>
<evidence type="ECO:0000256" key="6">
    <source>
        <dbReference type="ARBA" id="ARBA00022777"/>
    </source>
</evidence>
<dbReference type="Gene3D" id="3.30.565.10">
    <property type="entry name" value="Histidine kinase-like ATPase, C-terminal domain"/>
    <property type="match status" value="1"/>
</dbReference>
<dbReference type="PROSITE" id="PS50109">
    <property type="entry name" value="HIS_KIN"/>
    <property type="match status" value="1"/>
</dbReference>
<keyword evidence="6" id="KW-0418">Kinase</keyword>